<feature type="disulfide bond" evidence="1">
    <location>
        <begin position="345"/>
        <end position="379"/>
    </location>
</feature>
<dbReference type="Pfam" id="PF01549">
    <property type="entry name" value="ShK"/>
    <property type="match status" value="2"/>
</dbReference>
<feature type="signal peptide" evidence="2">
    <location>
        <begin position="1"/>
        <end position="23"/>
    </location>
</feature>
<reference evidence="4" key="2">
    <citation type="submission" date="2023-04" db="EMBL/GenBank/DDBJ databases">
        <authorList>
            <person name="Bu L."/>
            <person name="Lu L."/>
            <person name="Laidemitt M.R."/>
            <person name="Zhang S.M."/>
            <person name="Mutuku M."/>
            <person name="Mkoji G."/>
            <person name="Steinauer M."/>
            <person name="Loker E.S."/>
        </authorList>
    </citation>
    <scope>NUCLEOTIDE SEQUENCE</scope>
    <source>
        <strain evidence="4">KasaAsao</strain>
        <tissue evidence="4">Whole Snail</tissue>
    </source>
</reference>
<comment type="caution">
    <text evidence="4">The sequence shown here is derived from an EMBL/GenBank/DDBJ whole genome shotgun (WGS) entry which is preliminary data.</text>
</comment>
<sequence length="430" mass="48356">MIMAAAVVIFTLLTLSTRHILLAGSPVSTTTDSSLANVVQQRLIDVLSSLSAPYGYRSGEATRTHSCGYVREVPQNLRFSWLMKPRGLPAYYQKYTEAYNIPVLGSANVSDNAMRRACYVLRFMLADHYSIRQTYFKLFGRLVVIGPGEKINAVPEYRFLSDSWNNRSRGLGATETVPVSSGAEENLLCFGSTKDVYYEEDILIHELTHGLHLLGSKHVIPGFQLTLNRLFENSTRRGLWKDTYSADSMEEYLAEAVQSYFKVNGYRNPPDGVHGPVNSPEKLRAYDPSLYELVQLMFPCGNTFIKRCNSTREAETSQVLKMDCEQTRQYQIKISELAAQSGQPCQDGNDFCTDWSLQGECTSNPAYMKVHCRKSCLWCNLKENLVSSQSTVIKNCTDQNILCPDWAAIEECAKNSAYMKINCKHSCGLC</sequence>
<feature type="domain" description="ShKT" evidence="3">
    <location>
        <begin position="345"/>
        <end position="379"/>
    </location>
</feature>
<accession>A0AAD8BUQ4</accession>
<keyword evidence="1" id="KW-1015">Disulfide bond</keyword>
<dbReference type="Gene3D" id="1.10.10.1940">
    <property type="match status" value="1"/>
</dbReference>
<dbReference type="AlphaFoldDB" id="A0AAD8BUQ4"/>
<feature type="domain" description="ShKT" evidence="3">
    <location>
        <begin position="396"/>
        <end position="430"/>
    </location>
</feature>
<evidence type="ECO:0000259" key="3">
    <source>
        <dbReference type="PROSITE" id="PS51670"/>
    </source>
</evidence>
<evidence type="ECO:0000313" key="5">
    <source>
        <dbReference type="Proteomes" id="UP001233172"/>
    </source>
</evidence>
<protein>
    <recommendedName>
        <fullName evidence="3">ShKT domain-containing protein</fullName>
    </recommendedName>
</protein>
<proteinExistence type="predicted"/>
<feature type="chain" id="PRO_5041967774" description="ShKT domain-containing protein" evidence="2">
    <location>
        <begin position="24"/>
        <end position="430"/>
    </location>
</feature>
<evidence type="ECO:0000313" key="4">
    <source>
        <dbReference type="EMBL" id="KAK0061006.1"/>
    </source>
</evidence>
<evidence type="ECO:0000256" key="2">
    <source>
        <dbReference type="SAM" id="SignalP"/>
    </source>
</evidence>
<comment type="caution">
    <text evidence="1">Lacks conserved residue(s) required for the propagation of feature annotation.</text>
</comment>
<reference evidence="4" key="1">
    <citation type="journal article" date="2023" name="PLoS Negl. Trop. Dis.">
        <title>A genome sequence for Biomphalaria pfeifferi, the major vector snail for the human-infecting parasite Schistosoma mansoni.</title>
        <authorList>
            <person name="Bu L."/>
            <person name="Lu L."/>
            <person name="Laidemitt M.R."/>
            <person name="Zhang S.M."/>
            <person name="Mutuku M."/>
            <person name="Mkoji G."/>
            <person name="Steinauer M."/>
            <person name="Loker E.S."/>
        </authorList>
    </citation>
    <scope>NUCLEOTIDE SEQUENCE</scope>
    <source>
        <strain evidence="4">KasaAsao</strain>
    </source>
</reference>
<dbReference type="Proteomes" id="UP001233172">
    <property type="component" value="Unassembled WGS sequence"/>
</dbReference>
<organism evidence="4 5">
    <name type="scientific">Biomphalaria pfeifferi</name>
    <name type="common">Bloodfluke planorb</name>
    <name type="synonym">Freshwater snail</name>
    <dbReference type="NCBI Taxonomy" id="112525"/>
    <lineage>
        <taxon>Eukaryota</taxon>
        <taxon>Metazoa</taxon>
        <taxon>Spiralia</taxon>
        <taxon>Lophotrochozoa</taxon>
        <taxon>Mollusca</taxon>
        <taxon>Gastropoda</taxon>
        <taxon>Heterobranchia</taxon>
        <taxon>Euthyneura</taxon>
        <taxon>Panpulmonata</taxon>
        <taxon>Hygrophila</taxon>
        <taxon>Lymnaeoidea</taxon>
        <taxon>Planorbidae</taxon>
        <taxon>Biomphalaria</taxon>
    </lineage>
</organism>
<dbReference type="InterPro" id="IPR003582">
    <property type="entry name" value="ShKT_dom"/>
</dbReference>
<dbReference type="SMART" id="SM00254">
    <property type="entry name" value="ShKT"/>
    <property type="match status" value="2"/>
</dbReference>
<keyword evidence="5" id="KW-1185">Reference proteome</keyword>
<gene>
    <name evidence="4" type="ORF">Bpfe_009534</name>
</gene>
<evidence type="ECO:0000256" key="1">
    <source>
        <dbReference type="PROSITE-ProRule" id="PRU01005"/>
    </source>
</evidence>
<dbReference type="PROSITE" id="PS51670">
    <property type="entry name" value="SHKT"/>
    <property type="match status" value="2"/>
</dbReference>
<keyword evidence="2" id="KW-0732">Signal</keyword>
<feature type="disulfide bond" evidence="1">
    <location>
        <begin position="396"/>
        <end position="430"/>
    </location>
</feature>
<name>A0AAD8BUQ4_BIOPF</name>
<dbReference type="EMBL" id="JASAOG010000032">
    <property type="protein sequence ID" value="KAK0061006.1"/>
    <property type="molecule type" value="Genomic_DNA"/>
</dbReference>